<organism evidence="2 3">
    <name type="scientific">Rhodocollybia butyracea</name>
    <dbReference type="NCBI Taxonomy" id="206335"/>
    <lineage>
        <taxon>Eukaryota</taxon>
        <taxon>Fungi</taxon>
        <taxon>Dikarya</taxon>
        <taxon>Basidiomycota</taxon>
        <taxon>Agaricomycotina</taxon>
        <taxon>Agaricomycetes</taxon>
        <taxon>Agaricomycetidae</taxon>
        <taxon>Agaricales</taxon>
        <taxon>Marasmiineae</taxon>
        <taxon>Omphalotaceae</taxon>
        <taxon>Rhodocollybia</taxon>
    </lineage>
</organism>
<evidence type="ECO:0000313" key="3">
    <source>
        <dbReference type="Proteomes" id="UP000772434"/>
    </source>
</evidence>
<protein>
    <submittedName>
        <fullName evidence="2">Uncharacterized protein</fullName>
    </submittedName>
</protein>
<evidence type="ECO:0000313" key="2">
    <source>
        <dbReference type="EMBL" id="KAF9042691.1"/>
    </source>
</evidence>
<evidence type="ECO:0000256" key="1">
    <source>
        <dbReference type="SAM" id="MobiDB-lite"/>
    </source>
</evidence>
<reference evidence="2" key="1">
    <citation type="submission" date="2020-11" db="EMBL/GenBank/DDBJ databases">
        <authorList>
            <consortium name="DOE Joint Genome Institute"/>
            <person name="Ahrendt S."/>
            <person name="Riley R."/>
            <person name="Andreopoulos W."/>
            <person name="Labutti K."/>
            <person name="Pangilinan J."/>
            <person name="Ruiz-Duenas F.J."/>
            <person name="Barrasa J.M."/>
            <person name="Sanchez-Garcia M."/>
            <person name="Camarero S."/>
            <person name="Miyauchi S."/>
            <person name="Serrano A."/>
            <person name="Linde D."/>
            <person name="Babiker R."/>
            <person name="Drula E."/>
            <person name="Ayuso-Fernandez I."/>
            <person name="Pacheco R."/>
            <person name="Padilla G."/>
            <person name="Ferreira P."/>
            <person name="Barriuso J."/>
            <person name="Kellner H."/>
            <person name="Castanera R."/>
            <person name="Alfaro M."/>
            <person name="Ramirez L."/>
            <person name="Pisabarro A.G."/>
            <person name="Kuo A."/>
            <person name="Tritt A."/>
            <person name="Lipzen A."/>
            <person name="He G."/>
            <person name="Yan M."/>
            <person name="Ng V."/>
            <person name="Cullen D."/>
            <person name="Martin F."/>
            <person name="Rosso M.-N."/>
            <person name="Henrissat B."/>
            <person name="Hibbett D."/>
            <person name="Martinez A.T."/>
            <person name="Grigoriev I.V."/>
        </authorList>
    </citation>
    <scope>NUCLEOTIDE SEQUENCE</scope>
    <source>
        <strain evidence="2">AH 40177</strain>
    </source>
</reference>
<feature type="non-terminal residue" evidence="2">
    <location>
        <position position="100"/>
    </location>
</feature>
<sequence>MLRDRFWPTSQSVQNPERARKTHANPATIAAIGKLSTELKIKLNYRIETSNDEHYMKTFKHSLGNASRPGSPTASFVSVDTVELDKLRKEPNLLKRVLDY</sequence>
<keyword evidence="3" id="KW-1185">Reference proteome</keyword>
<dbReference type="OrthoDB" id="3024511at2759"/>
<feature type="region of interest" description="Disordered" evidence="1">
    <location>
        <begin position="1"/>
        <end position="23"/>
    </location>
</feature>
<name>A0A9P5TVJ8_9AGAR</name>
<dbReference type="AlphaFoldDB" id="A0A9P5TVJ8"/>
<comment type="caution">
    <text evidence="2">The sequence shown here is derived from an EMBL/GenBank/DDBJ whole genome shotgun (WGS) entry which is preliminary data.</text>
</comment>
<dbReference type="Proteomes" id="UP000772434">
    <property type="component" value="Unassembled WGS sequence"/>
</dbReference>
<gene>
    <name evidence="2" type="ORF">BDP27DRAFT_1244341</name>
</gene>
<accession>A0A9P5TVJ8</accession>
<proteinExistence type="predicted"/>
<dbReference type="EMBL" id="JADNRY010000541">
    <property type="protein sequence ID" value="KAF9042691.1"/>
    <property type="molecule type" value="Genomic_DNA"/>
</dbReference>